<dbReference type="GO" id="GO:0005886">
    <property type="term" value="C:plasma membrane"/>
    <property type="evidence" value="ECO:0007669"/>
    <property type="project" value="UniProtKB-SubCell"/>
</dbReference>
<evidence type="ECO:0000313" key="7">
    <source>
        <dbReference type="EMBL" id="KHD79273.1"/>
    </source>
</evidence>
<feature type="transmembrane region" description="Helical" evidence="6">
    <location>
        <begin position="23"/>
        <end position="45"/>
    </location>
</feature>
<evidence type="ECO:0000256" key="2">
    <source>
        <dbReference type="ARBA" id="ARBA00022475"/>
    </source>
</evidence>
<feature type="transmembrane region" description="Helical" evidence="6">
    <location>
        <begin position="215"/>
        <end position="235"/>
    </location>
</feature>
<feature type="transmembrane region" description="Helical" evidence="6">
    <location>
        <begin position="255"/>
        <end position="275"/>
    </location>
</feature>
<dbReference type="InterPro" id="IPR050833">
    <property type="entry name" value="Poly_Biosynth_Transport"/>
</dbReference>
<evidence type="ECO:0000313" key="8">
    <source>
        <dbReference type="Proteomes" id="UP000054537"/>
    </source>
</evidence>
<comment type="caution">
    <text evidence="7">The sequence shown here is derived from an EMBL/GenBank/DDBJ whole genome shotgun (WGS) entry which is preliminary data.</text>
</comment>
<feature type="transmembrane region" description="Helical" evidence="6">
    <location>
        <begin position="356"/>
        <end position="374"/>
    </location>
</feature>
<feature type="transmembrane region" description="Helical" evidence="6">
    <location>
        <begin position="380"/>
        <end position="398"/>
    </location>
</feature>
<dbReference type="EMBL" id="JRTT01000001">
    <property type="protein sequence ID" value="KHD79273.1"/>
    <property type="molecule type" value="Genomic_DNA"/>
</dbReference>
<evidence type="ECO:0000256" key="1">
    <source>
        <dbReference type="ARBA" id="ARBA00004651"/>
    </source>
</evidence>
<reference evidence="7 8" key="1">
    <citation type="submission" date="2014-10" db="EMBL/GenBank/DDBJ databases">
        <title>Draft genome sequence of Actinoplanes utahensis NRRL 12052.</title>
        <authorList>
            <person name="Velasco-Bucheli B."/>
            <person name="del Cerro C."/>
            <person name="Hormigo D."/>
            <person name="Garcia J.L."/>
            <person name="Acebal C."/>
            <person name="Arroyo M."/>
            <person name="de la Mata I."/>
        </authorList>
    </citation>
    <scope>NUCLEOTIDE SEQUENCE [LARGE SCALE GENOMIC DNA]</scope>
    <source>
        <strain evidence="7 8">NRRL 12052</strain>
    </source>
</reference>
<dbReference type="PANTHER" id="PTHR30250">
    <property type="entry name" value="PST FAMILY PREDICTED COLANIC ACID TRANSPORTER"/>
    <property type="match status" value="1"/>
</dbReference>
<feature type="transmembrane region" description="Helical" evidence="6">
    <location>
        <begin position="326"/>
        <end position="344"/>
    </location>
</feature>
<protein>
    <submittedName>
        <fullName evidence="7">Polysaccharide biosynthesis protein</fullName>
    </submittedName>
</protein>
<keyword evidence="2" id="KW-1003">Cell membrane</keyword>
<keyword evidence="3 6" id="KW-0812">Transmembrane</keyword>
<feature type="transmembrane region" description="Helical" evidence="6">
    <location>
        <begin position="122"/>
        <end position="144"/>
    </location>
</feature>
<gene>
    <name evidence="7" type="ORF">MB27_01335</name>
</gene>
<feature type="transmembrane region" description="Helical" evidence="6">
    <location>
        <begin position="156"/>
        <end position="179"/>
    </location>
</feature>
<feature type="transmembrane region" description="Helical" evidence="6">
    <location>
        <begin position="185"/>
        <end position="203"/>
    </location>
</feature>
<feature type="transmembrane region" description="Helical" evidence="6">
    <location>
        <begin position="287"/>
        <end position="314"/>
    </location>
</feature>
<dbReference type="PANTHER" id="PTHR30250:SF11">
    <property type="entry name" value="O-ANTIGEN TRANSPORTER-RELATED"/>
    <property type="match status" value="1"/>
</dbReference>
<dbReference type="AlphaFoldDB" id="A0A0A6UWK7"/>
<dbReference type="eggNOG" id="COG2244">
    <property type="taxonomic scope" value="Bacteria"/>
</dbReference>
<feature type="transmembrane region" description="Helical" evidence="6">
    <location>
        <begin position="57"/>
        <end position="84"/>
    </location>
</feature>
<name>A0A0A6UWK7_ACTUT</name>
<sequence>MDQAGGRGGTAVTGPASTAGRRVGAGAAAVAVASAVTSALGYLVPVLGARTLEASDLGALGTVLAIAGIVAVPSMGLQIAVAVHRVRHPGASARRAGWLTAAACTVLVALLVPFAGPSLLDLPPAVIPLLAVYTGAIVVAGRWLGELQGDERFLRLAAGMAVQAAGRYGGLTAGLLTGAGLTGSMLIGTATALLIPPALALIARTPSGGSGALGITARQVFTACSASLAMLVVSYADLLLARTLLSDTGSGAYTVGTILTKGAMWAPQVVTVLVLPRLAQGSRRALLLAVGLVTASGTALVTASALAGGLAFRVAGGEDYVGLGRYAPVFAATGAIYALVYVLVNAQVAAGAKWPSAPLWVGTLLLVVTAGWLVPHTFPAIMWCAFGTAMLVLAATAVPNVRRHRRLRAAPPLEDNAAGSY</sequence>
<evidence type="ECO:0000256" key="4">
    <source>
        <dbReference type="ARBA" id="ARBA00022989"/>
    </source>
</evidence>
<keyword evidence="8" id="KW-1185">Reference proteome</keyword>
<dbReference type="STRING" id="1869.MB27_01335"/>
<evidence type="ECO:0000256" key="6">
    <source>
        <dbReference type="SAM" id="Phobius"/>
    </source>
</evidence>
<dbReference type="Proteomes" id="UP000054537">
    <property type="component" value="Unassembled WGS sequence"/>
</dbReference>
<accession>A0A0A6UWK7</accession>
<keyword evidence="5 6" id="KW-0472">Membrane</keyword>
<dbReference type="RefSeq" id="WP_043521751.1">
    <property type="nucleotide sequence ID" value="NZ_BAABKU010000007.1"/>
</dbReference>
<comment type="subcellular location">
    <subcellularLocation>
        <location evidence="1">Cell membrane</location>
        <topology evidence="1">Multi-pass membrane protein</topology>
    </subcellularLocation>
</comment>
<feature type="transmembrane region" description="Helical" evidence="6">
    <location>
        <begin position="96"/>
        <end position="116"/>
    </location>
</feature>
<evidence type="ECO:0000256" key="5">
    <source>
        <dbReference type="ARBA" id="ARBA00023136"/>
    </source>
</evidence>
<proteinExistence type="predicted"/>
<organism evidence="7 8">
    <name type="scientific">Actinoplanes utahensis</name>
    <dbReference type="NCBI Taxonomy" id="1869"/>
    <lineage>
        <taxon>Bacteria</taxon>
        <taxon>Bacillati</taxon>
        <taxon>Actinomycetota</taxon>
        <taxon>Actinomycetes</taxon>
        <taxon>Micromonosporales</taxon>
        <taxon>Micromonosporaceae</taxon>
        <taxon>Actinoplanes</taxon>
    </lineage>
</organism>
<evidence type="ECO:0000256" key="3">
    <source>
        <dbReference type="ARBA" id="ARBA00022692"/>
    </source>
</evidence>
<keyword evidence="4 6" id="KW-1133">Transmembrane helix</keyword>